<dbReference type="RefSeq" id="WP_183440725.1">
    <property type="nucleotide sequence ID" value="NZ_JACHXD010000004.1"/>
</dbReference>
<evidence type="ECO:0000313" key="1">
    <source>
        <dbReference type="EMBL" id="MBB3118847.1"/>
    </source>
</evidence>
<sequence length="150" mass="17405">MREIAEAEARGLLARRTVCEYDGGWDVVKAQPDTKVLTAGLLDEDGIGTRLQLKLLFRRSVKTKILKYVFSVFKCTPYGAEPLYQLEITQSPKPLKDQHERSHEHFGDGRELGRAEWDKWDYDQVLAYFCTQANIRFLTPPPHPEHFELR</sequence>
<reference evidence="1 2" key="1">
    <citation type="submission" date="2020-08" db="EMBL/GenBank/DDBJ databases">
        <title>Genomic Encyclopedia of Type Strains, Phase III (KMG-III): the genomes of soil and plant-associated and newly described type strains.</title>
        <authorList>
            <person name="Whitman W."/>
        </authorList>
    </citation>
    <scope>NUCLEOTIDE SEQUENCE [LARGE SCALE GENOMIC DNA]</scope>
    <source>
        <strain evidence="1 2">CECT 8897</strain>
    </source>
</reference>
<dbReference type="AlphaFoldDB" id="A0A7W5B947"/>
<comment type="caution">
    <text evidence="1">The sequence shown here is derived from an EMBL/GenBank/DDBJ whole genome shotgun (WGS) entry which is preliminary data.</text>
</comment>
<accession>A0A7W5B947</accession>
<protein>
    <submittedName>
        <fullName evidence="1">Uncharacterized protein</fullName>
    </submittedName>
</protein>
<dbReference type="EMBL" id="JACHXD010000004">
    <property type="protein sequence ID" value="MBB3118847.1"/>
    <property type="molecule type" value="Genomic_DNA"/>
</dbReference>
<gene>
    <name evidence="1" type="ORF">FHS03_001892</name>
</gene>
<dbReference type="Proteomes" id="UP000541535">
    <property type="component" value="Unassembled WGS sequence"/>
</dbReference>
<organism evidence="1 2">
    <name type="scientific">Pseudoduganella violacea</name>
    <dbReference type="NCBI Taxonomy" id="1715466"/>
    <lineage>
        <taxon>Bacteria</taxon>
        <taxon>Pseudomonadati</taxon>
        <taxon>Pseudomonadota</taxon>
        <taxon>Betaproteobacteria</taxon>
        <taxon>Burkholderiales</taxon>
        <taxon>Oxalobacteraceae</taxon>
        <taxon>Telluria group</taxon>
        <taxon>Pseudoduganella</taxon>
    </lineage>
</organism>
<keyword evidence="2" id="KW-1185">Reference proteome</keyword>
<evidence type="ECO:0000313" key="2">
    <source>
        <dbReference type="Proteomes" id="UP000541535"/>
    </source>
</evidence>
<proteinExistence type="predicted"/>
<name>A0A7W5B947_9BURK</name>